<accession>A0ABS4THJ5</accession>
<organism evidence="1 2">
    <name type="scientific">Kibdelosporangium banguiense</name>
    <dbReference type="NCBI Taxonomy" id="1365924"/>
    <lineage>
        <taxon>Bacteria</taxon>
        <taxon>Bacillati</taxon>
        <taxon>Actinomycetota</taxon>
        <taxon>Actinomycetes</taxon>
        <taxon>Pseudonocardiales</taxon>
        <taxon>Pseudonocardiaceae</taxon>
        <taxon>Kibdelosporangium</taxon>
    </lineage>
</organism>
<sequence length="80" mass="8778">MSQTRYEFRVTGHVSDRARHAFGEFGEMHIVPAAPETIIYGDVVDDSHLHGILAMVQNLGLRIVSMHSVPNPPPNATTSP</sequence>
<reference evidence="1 2" key="1">
    <citation type="submission" date="2021-03" db="EMBL/GenBank/DDBJ databases">
        <title>Sequencing the genomes of 1000 actinobacteria strains.</title>
        <authorList>
            <person name="Klenk H.-P."/>
        </authorList>
    </citation>
    <scope>NUCLEOTIDE SEQUENCE [LARGE SCALE GENOMIC DNA]</scope>
    <source>
        <strain evidence="1 2">DSM 46670</strain>
    </source>
</reference>
<dbReference type="Proteomes" id="UP001519332">
    <property type="component" value="Unassembled WGS sequence"/>
</dbReference>
<evidence type="ECO:0000313" key="1">
    <source>
        <dbReference type="EMBL" id="MBP2323495.1"/>
    </source>
</evidence>
<proteinExistence type="predicted"/>
<comment type="caution">
    <text evidence="1">The sequence shown here is derived from an EMBL/GenBank/DDBJ whole genome shotgun (WGS) entry which is preliminary data.</text>
</comment>
<name>A0ABS4THJ5_9PSEU</name>
<evidence type="ECO:0000313" key="2">
    <source>
        <dbReference type="Proteomes" id="UP001519332"/>
    </source>
</evidence>
<dbReference type="EMBL" id="JAGINW010000001">
    <property type="protein sequence ID" value="MBP2323495.1"/>
    <property type="molecule type" value="Genomic_DNA"/>
</dbReference>
<gene>
    <name evidence="1" type="ORF">JOF56_003880</name>
</gene>
<protein>
    <submittedName>
        <fullName evidence="1">Uncharacterized protein</fullName>
    </submittedName>
</protein>
<keyword evidence="2" id="KW-1185">Reference proteome</keyword>